<feature type="chain" id="PRO_5012768933" evidence="3">
    <location>
        <begin position="22"/>
        <end position="335"/>
    </location>
</feature>
<keyword evidence="3" id="KW-0732">Signal</keyword>
<feature type="region of interest" description="Disordered" evidence="1">
    <location>
        <begin position="302"/>
        <end position="322"/>
    </location>
</feature>
<evidence type="ECO:0000313" key="5">
    <source>
        <dbReference type="Proteomes" id="UP000183832"/>
    </source>
</evidence>
<protein>
    <submittedName>
        <fullName evidence="4">CLUMA_CG006870, isoform A</fullName>
    </submittedName>
</protein>
<evidence type="ECO:0000256" key="3">
    <source>
        <dbReference type="SAM" id="SignalP"/>
    </source>
</evidence>
<dbReference type="PANTHER" id="PTHR15644">
    <property type="entry name" value="OSTEOPETROSIS ASSOCIATED TRANSMEMBRANE PROTEIN 1"/>
    <property type="match status" value="1"/>
</dbReference>
<dbReference type="InterPro" id="IPR019172">
    <property type="entry name" value="Osteopetrosis-assoc_TM_1"/>
</dbReference>
<feature type="transmembrane region" description="Helical" evidence="2">
    <location>
        <begin position="229"/>
        <end position="252"/>
    </location>
</feature>
<dbReference type="PROSITE" id="PS51257">
    <property type="entry name" value="PROKAR_LIPOPROTEIN"/>
    <property type="match status" value="1"/>
</dbReference>
<reference evidence="4 5" key="1">
    <citation type="submission" date="2015-04" db="EMBL/GenBank/DDBJ databases">
        <authorList>
            <person name="Syromyatnikov M.Y."/>
            <person name="Popov V.N."/>
        </authorList>
    </citation>
    <scope>NUCLEOTIDE SEQUENCE [LARGE SCALE GENOMIC DNA]</scope>
</reference>
<keyword evidence="2" id="KW-0472">Membrane</keyword>
<evidence type="ECO:0000256" key="2">
    <source>
        <dbReference type="SAM" id="Phobius"/>
    </source>
</evidence>
<dbReference type="EMBL" id="CVRI01000037">
    <property type="protein sequence ID" value="CRK93329.1"/>
    <property type="molecule type" value="Genomic_DNA"/>
</dbReference>
<name>A0A1J1I4L9_9DIPT</name>
<dbReference type="STRING" id="568069.A0A1J1I4L9"/>
<feature type="signal peptide" evidence="3">
    <location>
        <begin position="1"/>
        <end position="21"/>
    </location>
</feature>
<evidence type="ECO:0000256" key="1">
    <source>
        <dbReference type="SAM" id="MobiDB-lite"/>
    </source>
</evidence>
<keyword evidence="5" id="KW-1185">Reference proteome</keyword>
<evidence type="ECO:0000313" key="4">
    <source>
        <dbReference type="EMBL" id="CRK93329.1"/>
    </source>
</evidence>
<dbReference type="GO" id="GO:0005829">
    <property type="term" value="C:cytosol"/>
    <property type="evidence" value="ECO:0007669"/>
    <property type="project" value="TreeGrafter"/>
</dbReference>
<organism evidence="4 5">
    <name type="scientific">Clunio marinus</name>
    <dbReference type="NCBI Taxonomy" id="568069"/>
    <lineage>
        <taxon>Eukaryota</taxon>
        <taxon>Metazoa</taxon>
        <taxon>Ecdysozoa</taxon>
        <taxon>Arthropoda</taxon>
        <taxon>Hexapoda</taxon>
        <taxon>Insecta</taxon>
        <taxon>Pterygota</taxon>
        <taxon>Neoptera</taxon>
        <taxon>Endopterygota</taxon>
        <taxon>Diptera</taxon>
        <taxon>Nematocera</taxon>
        <taxon>Chironomoidea</taxon>
        <taxon>Chironomidae</taxon>
        <taxon>Clunio</taxon>
    </lineage>
</organism>
<dbReference type="OrthoDB" id="8021850at2759"/>
<dbReference type="Pfam" id="PF09777">
    <property type="entry name" value="OSTMP1"/>
    <property type="match status" value="1"/>
</dbReference>
<dbReference type="AlphaFoldDB" id="A0A1J1I4L9"/>
<dbReference type="Proteomes" id="UP000183832">
    <property type="component" value="Unassembled WGS sequence"/>
</dbReference>
<gene>
    <name evidence="4" type="ORF">CLUMA_CG006870</name>
</gene>
<accession>A0A1J1I4L9</accession>
<sequence>MRKIIKLCLILILFLTSSCECVKDEDCDCKESKIDPIDCMSLRNKIQICTGSFLEHAIMNNNPYAICTNNCTYESHRLTLKYYERLFIVHDNHTRNSLCADALLRQNRMNVIDSVVSYVKSIWESSNCDNCYNEATGFKHNFSRKTEEFFDFQDKYKECINTEYKNGSNNSVTCNNCQKYYQIVNSFYEQIRESSENKICFDIEDKMDKIRFDWTENHKCHVDKNASYFLFYSLAGLIVGIAITFFGVVYHFGLRKRSENPLDDEEVSQNDETLERLFEGSSEISNEELPVESSTPIEKRDIESVNSKCVDENDTDDDDLPLSGDVTVPKLISFN</sequence>
<dbReference type="PANTHER" id="PTHR15644:SF2">
    <property type="entry name" value="OSTEOPETROSIS-ASSOCIATED TRANSMEMBRANE PROTEIN 1"/>
    <property type="match status" value="1"/>
</dbReference>
<proteinExistence type="predicted"/>
<keyword evidence="2" id="KW-1133">Transmembrane helix</keyword>
<keyword evidence="2" id="KW-0812">Transmembrane</keyword>